<evidence type="ECO:0000313" key="1">
    <source>
        <dbReference type="EMBL" id="GFY14887.1"/>
    </source>
</evidence>
<name>A0A8X6VDY4_TRICX</name>
<accession>A0A8X6VDY4</accession>
<keyword evidence="2" id="KW-1185">Reference proteome</keyword>
<evidence type="ECO:0000313" key="2">
    <source>
        <dbReference type="Proteomes" id="UP000887159"/>
    </source>
</evidence>
<organism evidence="1 2">
    <name type="scientific">Trichonephila clavipes</name>
    <name type="common">Golden silk orbweaver</name>
    <name type="synonym">Nephila clavipes</name>
    <dbReference type="NCBI Taxonomy" id="2585209"/>
    <lineage>
        <taxon>Eukaryota</taxon>
        <taxon>Metazoa</taxon>
        <taxon>Ecdysozoa</taxon>
        <taxon>Arthropoda</taxon>
        <taxon>Chelicerata</taxon>
        <taxon>Arachnida</taxon>
        <taxon>Araneae</taxon>
        <taxon>Araneomorphae</taxon>
        <taxon>Entelegynae</taxon>
        <taxon>Araneoidea</taxon>
        <taxon>Nephilidae</taxon>
        <taxon>Trichonephila</taxon>
    </lineage>
</organism>
<dbReference type="EMBL" id="BMAU01021332">
    <property type="protein sequence ID" value="GFY14887.1"/>
    <property type="molecule type" value="Genomic_DNA"/>
</dbReference>
<dbReference type="AlphaFoldDB" id="A0A8X6VDY4"/>
<dbReference type="Proteomes" id="UP000887159">
    <property type="component" value="Unassembled WGS sequence"/>
</dbReference>
<comment type="caution">
    <text evidence="1">The sequence shown here is derived from an EMBL/GenBank/DDBJ whole genome shotgun (WGS) entry which is preliminary data.</text>
</comment>
<proteinExistence type="predicted"/>
<gene>
    <name evidence="1" type="ORF">TNCV_234371</name>
</gene>
<sequence>MSMPTFLVSQEPLCSKDPEEFQVPRKAAVARFRLFKGHYCMRFNIYRIGITNSPDCSVCNSGQPITSGYFNVCPSLREVLQLFDVLRLYAKLNGGHLTFLSSKYKQIPGARGLPESEMKVHPEMKTKLFLENTFRRITA</sequence>
<protein>
    <submittedName>
        <fullName evidence="1">Uncharacterized protein</fullName>
    </submittedName>
</protein>
<reference evidence="1" key="1">
    <citation type="submission" date="2020-08" db="EMBL/GenBank/DDBJ databases">
        <title>Multicomponent nature underlies the extraordinary mechanical properties of spider dragline silk.</title>
        <authorList>
            <person name="Kono N."/>
            <person name="Nakamura H."/>
            <person name="Mori M."/>
            <person name="Yoshida Y."/>
            <person name="Ohtoshi R."/>
            <person name="Malay A.D."/>
            <person name="Moran D.A.P."/>
            <person name="Tomita M."/>
            <person name="Numata K."/>
            <person name="Arakawa K."/>
        </authorList>
    </citation>
    <scope>NUCLEOTIDE SEQUENCE</scope>
</reference>